<dbReference type="PANTHER" id="PTHR42928:SF5">
    <property type="entry name" value="BLR1237 PROTEIN"/>
    <property type="match status" value="1"/>
</dbReference>
<gene>
    <name evidence="3" type="ORF">EOD42_12870</name>
</gene>
<dbReference type="RefSeq" id="WP_127787949.1">
    <property type="nucleotide sequence ID" value="NZ_SACL01000004.1"/>
</dbReference>
<reference evidence="3 4" key="1">
    <citation type="submission" date="2019-01" db="EMBL/GenBank/DDBJ databases">
        <authorList>
            <person name="Chen W.-M."/>
        </authorList>
    </citation>
    <scope>NUCLEOTIDE SEQUENCE [LARGE SCALE GENOMIC DNA]</scope>
    <source>
        <strain evidence="3 4">CCP-6</strain>
    </source>
</reference>
<dbReference type="InterPro" id="IPR005064">
    <property type="entry name" value="BUG"/>
</dbReference>
<dbReference type="SUPFAM" id="SSF53850">
    <property type="entry name" value="Periplasmic binding protein-like II"/>
    <property type="match status" value="1"/>
</dbReference>
<dbReference type="PIRSF" id="PIRSF017082">
    <property type="entry name" value="YflP"/>
    <property type="match status" value="1"/>
</dbReference>
<evidence type="ECO:0000313" key="4">
    <source>
        <dbReference type="Proteomes" id="UP000282957"/>
    </source>
</evidence>
<dbReference type="Proteomes" id="UP000282957">
    <property type="component" value="Unassembled WGS sequence"/>
</dbReference>
<dbReference type="Pfam" id="PF03401">
    <property type="entry name" value="TctC"/>
    <property type="match status" value="1"/>
</dbReference>
<name>A0A437MEI1_9PROT</name>
<comment type="caution">
    <text evidence="3">The sequence shown here is derived from an EMBL/GenBank/DDBJ whole genome shotgun (WGS) entry which is preliminary data.</text>
</comment>
<dbReference type="EMBL" id="SACL01000004">
    <property type="protein sequence ID" value="RVT96015.1"/>
    <property type="molecule type" value="Genomic_DNA"/>
</dbReference>
<evidence type="ECO:0000256" key="1">
    <source>
        <dbReference type="ARBA" id="ARBA00006987"/>
    </source>
</evidence>
<proteinExistence type="inferred from homology"/>
<dbReference type="Gene3D" id="3.40.190.150">
    <property type="entry name" value="Bordetella uptake gene, domain 1"/>
    <property type="match status" value="1"/>
</dbReference>
<evidence type="ECO:0000313" key="3">
    <source>
        <dbReference type="EMBL" id="RVT96015.1"/>
    </source>
</evidence>
<feature type="chain" id="PRO_5019003331" evidence="2">
    <location>
        <begin position="23"/>
        <end position="324"/>
    </location>
</feature>
<protein>
    <submittedName>
        <fullName evidence="3">Tripartite tricarboxylate transporter substrate binding protein BugD</fullName>
    </submittedName>
</protein>
<sequence length="324" mass="34192">MKHARRWLAAASLAILASPASAQTEAFPSRSIVLNVAGAAGGPTDTIARIIAVPMSENLGQTVVVEAIGGSTVAPLRVSQQRPDGYSLLINNVGFAASPSMYRRLPYEVPGSFTPLGLVSEAAMTIVTRPDFPAEDFAGLLGRLRRDGEGINFGAAGLGSSSNLCAMLTQHAAGARATMVNFRGTAPAMSELMAGRLDIMCDQATSTTPYVNNRSIRAWAVSSPARVAALPDLPTTAEAGVPSIAMSTWHGIYGPANLPEPIQQRIAVAIRAAMADPRVRTRFEELVTSPASEEQATPAFHQRFLAEEMTRWRAIIVAAGVTPE</sequence>
<dbReference type="Gene3D" id="3.40.190.10">
    <property type="entry name" value="Periplasmic binding protein-like II"/>
    <property type="match status" value="1"/>
</dbReference>
<keyword evidence="2" id="KW-0732">Signal</keyword>
<comment type="similarity">
    <text evidence="1">Belongs to the UPF0065 (bug) family.</text>
</comment>
<keyword evidence="4" id="KW-1185">Reference proteome</keyword>
<dbReference type="PANTHER" id="PTHR42928">
    <property type="entry name" value="TRICARBOXYLATE-BINDING PROTEIN"/>
    <property type="match status" value="1"/>
</dbReference>
<accession>A0A437MEI1</accession>
<dbReference type="InterPro" id="IPR042100">
    <property type="entry name" value="Bug_dom1"/>
</dbReference>
<dbReference type="OrthoDB" id="8443386at2"/>
<evidence type="ECO:0000256" key="2">
    <source>
        <dbReference type="SAM" id="SignalP"/>
    </source>
</evidence>
<feature type="signal peptide" evidence="2">
    <location>
        <begin position="1"/>
        <end position="22"/>
    </location>
</feature>
<dbReference type="AlphaFoldDB" id="A0A437MEI1"/>
<organism evidence="3 4">
    <name type="scientific">Rhodovarius crocodyli</name>
    <dbReference type="NCBI Taxonomy" id="1979269"/>
    <lineage>
        <taxon>Bacteria</taxon>
        <taxon>Pseudomonadati</taxon>
        <taxon>Pseudomonadota</taxon>
        <taxon>Alphaproteobacteria</taxon>
        <taxon>Acetobacterales</taxon>
        <taxon>Roseomonadaceae</taxon>
        <taxon>Rhodovarius</taxon>
    </lineage>
</organism>